<protein>
    <submittedName>
        <fullName evidence="3">QWRF motif-containing protein 9</fullName>
    </submittedName>
</protein>
<proteinExistence type="inferred from homology"/>
<dbReference type="InterPro" id="IPR007573">
    <property type="entry name" value="QWRF"/>
</dbReference>
<name>A0ABD1AW91_CARAN</name>
<accession>A0ABD1AW91</accession>
<dbReference type="Proteomes" id="UP001558713">
    <property type="component" value="Unassembled WGS sequence"/>
</dbReference>
<keyword evidence="4" id="KW-1185">Reference proteome</keyword>
<dbReference type="EMBL" id="JBANAX010000389">
    <property type="protein sequence ID" value="KAL1210832.1"/>
    <property type="molecule type" value="Genomic_DNA"/>
</dbReference>
<dbReference type="AlphaFoldDB" id="A0ABD1AW91"/>
<evidence type="ECO:0000313" key="3">
    <source>
        <dbReference type="EMBL" id="KAL1210832.1"/>
    </source>
</evidence>
<dbReference type="Pfam" id="PF04484">
    <property type="entry name" value="QWRF"/>
    <property type="match status" value="1"/>
</dbReference>
<evidence type="ECO:0000313" key="4">
    <source>
        <dbReference type="Proteomes" id="UP001558713"/>
    </source>
</evidence>
<dbReference type="PANTHER" id="PTHR31807:SF38">
    <property type="entry name" value="QWRF MOTIF-CONTAINING PROTEIN 9"/>
    <property type="match status" value="1"/>
</dbReference>
<reference evidence="3 4" key="1">
    <citation type="submission" date="2024-04" db="EMBL/GenBank/DDBJ databases">
        <title>Genome assembly C_amara_ONT_v2.</title>
        <authorList>
            <person name="Yant L."/>
            <person name="Moore C."/>
            <person name="Slenker M."/>
        </authorList>
    </citation>
    <scope>NUCLEOTIDE SEQUENCE [LARGE SCALE GENOMIC DNA]</scope>
    <source>
        <tissue evidence="3">Leaf</tissue>
    </source>
</reference>
<comment type="similarity">
    <text evidence="1">Belongs to the QWRF family.</text>
</comment>
<gene>
    <name evidence="3" type="ORF">V5N11_022612</name>
</gene>
<dbReference type="PANTHER" id="PTHR31807">
    <property type="entry name" value="AUGMIN FAMILY MEMBER"/>
    <property type="match status" value="1"/>
</dbReference>
<evidence type="ECO:0000256" key="1">
    <source>
        <dbReference type="ARBA" id="ARBA00010016"/>
    </source>
</evidence>
<evidence type="ECO:0000256" key="2">
    <source>
        <dbReference type="SAM" id="MobiDB-lite"/>
    </source>
</evidence>
<comment type="caution">
    <text evidence="3">The sequence shown here is derived from an EMBL/GenBank/DDBJ whole genome shotgun (WGS) entry which is preliminary data.</text>
</comment>
<feature type="region of interest" description="Disordered" evidence="2">
    <location>
        <begin position="1"/>
        <end position="25"/>
    </location>
</feature>
<organism evidence="3 4">
    <name type="scientific">Cardamine amara subsp. amara</name>
    <dbReference type="NCBI Taxonomy" id="228776"/>
    <lineage>
        <taxon>Eukaryota</taxon>
        <taxon>Viridiplantae</taxon>
        <taxon>Streptophyta</taxon>
        <taxon>Embryophyta</taxon>
        <taxon>Tracheophyta</taxon>
        <taxon>Spermatophyta</taxon>
        <taxon>Magnoliopsida</taxon>
        <taxon>eudicotyledons</taxon>
        <taxon>Gunneridae</taxon>
        <taxon>Pentapetalae</taxon>
        <taxon>rosids</taxon>
        <taxon>malvids</taxon>
        <taxon>Brassicales</taxon>
        <taxon>Brassicaceae</taxon>
        <taxon>Cardamineae</taxon>
        <taxon>Cardamine</taxon>
    </lineage>
</organism>
<sequence length="87" mass="9510">MAVASSSPRGASIARGISPSRGMSPLRVRNTVPLVLNFAVDAKEKIRENGVSDAHLLRLLHNRLLQWRFAYARANAVVSAQKMRAEG</sequence>